<name>A9EC51_9FLAO</name>
<keyword evidence="2" id="KW-1185">Reference proteome</keyword>
<evidence type="ECO:0000313" key="2">
    <source>
        <dbReference type="Proteomes" id="UP000002945"/>
    </source>
</evidence>
<protein>
    <submittedName>
        <fullName evidence="1">Uncharacterized protein</fullName>
    </submittedName>
</protein>
<proteinExistence type="predicted"/>
<accession>A9EC51</accession>
<reference evidence="1 2" key="1">
    <citation type="journal article" date="2011" name="J. Bacteriol.">
        <title>Genome sequence of the algicidal bacterium Kordia algicida OT-1.</title>
        <authorList>
            <person name="Lee H.S."/>
            <person name="Kang S.G."/>
            <person name="Kwon K.K."/>
            <person name="Lee J.H."/>
            <person name="Kim S.J."/>
        </authorList>
    </citation>
    <scope>NUCLEOTIDE SEQUENCE [LARGE SCALE GENOMIC DNA]</scope>
    <source>
        <strain evidence="1 2">OT-1</strain>
    </source>
</reference>
<dbReference type="HOGENOM" id="CLU_1693192_0_0_10"/>
<sequence length="155" mass="18226">MGECFQKGAIPLQFIPKLKIEFPKLLDVAIETLDSLSEFELFEVTQLKNYTDLGINLNKRELNRHWQINGFDLLKKIGYPTDLQHPYVSLSKGYILLQTLNQILDNKQKYPWLYLIQNFRPVADLTEGMNIIDRKINKLSKKLDYLKKRQSLLDI</sequence>
<dbReference type="eggNOG" id="COG0286">
    <property type="taxonomic scope" value="Bacteria"/>
</dbReference>
<dbReference type="EMBL" id="ABIB01000018">
    <property type="protein sequence ID" value="EDP94439.1"/>
    <property type="molecule type" value="Genomic_DNA"/>
</dbReference>
<dbReference type="AlphaFoldDB" id="A9EC51"/>
<gene>
    <name evidence="1" type="ORF">KAOT1_04690</name>
</gene>
<dbReference type="RefSeq" id="WP_007093509.1">
    <property type="nucleotide sequence ID" value="NZ_CP142125.1"/>
</dbReference>
<evidence type="ECO:0000313" key="1">
    <source>
        <dbReference type="EMBL" id="EDP94439.1"/>
    </source>
</evidence>
<organism evidence="1 2">
    <name type="scientific">Kordia algicida OT-1</name>
    <dbReference type="NCBI Taxonomy" id="391587"/>
    <lineage>
        <taxon>Bacteria</taxon>
        <taxon>Pseudomonadati</taxon>
        <taxon>Bacteroidota</taxon>
        <taxon>Flavobacteriia</taxon>
        <taxon>Flavobacteriales</taxon>
        <taxon>Flavobacteriaceae</taxon>
        <taxon>Kordia</taxon>
    </lineage>
</organism>
<dbReference type="Proteomes" id="UP000002945">
    <property type="component" value="Unassembled WGS sequence"/>
</dbReference>
<comment type="caution">
    <text evidence="1">The sequence shown here is derived from an EMBL/GenBank/DDBJ whole genome shotgun (WGS) entry which is preliminary data.</text>
</comment>